<evidence type="ECO:0000256" key="2">
    <source>
        <dbReference type="ARBA" id="ARBA00022487"/>
    </source>
</evidence>
<dbReference type="Pfam" id="PF00135">
    <property type="entry name" value="COesterase"/>
    <property type="match status" value="1"/>
</dbReference>
<gene>
    <name evidence="6" type="ORF">BXYJ_LOCUS8550</name>
</gene>
<dbReference type="SMR" id="A0A7I8WRK4"/>
<dbReference type="Proteomes" id="UP000582659">
    <property type="component" value="Unassembled WGS sequence"/>
</dbReference>
<keyword evidence="7" id="KW-1185">Reference proteome</keyword>
<proteinExistence type="inferred from homology"/>
<protein>
    <recommendedName>
        <fullName evidence="4">Carboxylic ester hydrolase</fullName>
        <ecNumber evidence="4">3.1.1.-</ecNumber>
    </recommendedName>
</protein>
<reference evidence="6" key="1">
    <citation type="submission" date="2020-09" db="EMBL/GenBank/DDBJ databases">
        <authorList>
            <person name="Kikuchi T."/>
        </authorList>
    </citation>
    <scope>NUCLEOTIDE SEQUENCE</scope>
    <source>
        <strain evidence="6">Ka4C1</strain>
    </source>
</reference>
<evidence type="ECO:0000313" key="6">
    <source>
        <dbReference type="EMBL" id="CAD5225449.1"/>
    </source>
</evidence>
<dbReference type="InterPro" id="IPR029058">
    <property type="entry name" value="AB_hydrolase_fold"/>
</dbReference>
<dbReference type="AlphaFoldDB" id="A0A7I8WRK4"/>
<dbReference type="OrthoDB" id="19653at2759"/>
<organism evidence="6 7">
    <name type="scientific">Bursaphelenchus xylophilus</name>
    <name type="common">Pinewood nematode worm</name>
    <name type="synonym">Aphelenchoides xylophilus</name>
    <dbReference type="NCBI Taxonomy" id="6326"/>
    <lineage>
        <taxon>Eukaryota</taxon>
        <taxon>Metazoa</taxon>
        <taxon>Ecdysozoa</taxon>
        <taxon>Nematoda</taxon>
        <taxon>Chromadorea</taxon>
        <taxon>Rhabditida</taxon>
        <taxon>Tylenchina</taxon>
        <taxon>Tylenchomorpha</taxon>
        <taxon>Aphelenchoidea</taxon>
        <taxon>Aphelenchoididae</taxon>
        <taxon>Bursaphelenchus</taxon>
    </lineage>
</organism>
<dbReference type="PANTHER" id="PTHR44590">
    <property type="entry name" value="CARBOXYLIC ESTER HYDROLASE-RELATED"/>
    <property type="match status" value="1"/>
</dbReference>
<comment type="similarity">
    <text evidence="1 4">Belongs to the type-B carboxylesterase/lipase family.</text>
</comment>
<dbReference type="EMBL" id="CAJFDI010000004">
    <property type="protein sequence ID" value="CAD5225449.1"/>
    <property type="molecule type" value="Genomic_DNA"/>
</dbReference>
<dbReference type="InterPro" id="IPR002018">
    <property type="entry name" value="CarbesteraseB"/>
</dbReference>
<sequence>MGQVGSLLFGPSWENSRQVRVETGLVAGKTFTFENGKQIDAFLGIPFAKPPVGELRFKKPEPAEPWSGVRDCTNFGPRCPHEDVSIEKFTNFHTKSEDCLILNVFTPTVVDGLKPVMFFIHGGGFAMHSSMHYGDYGICKNLCTKDVVVVTIQYRLGFFGFLSTGDENCPGNMGLWDMTLALKWVNQNIREFGGDPNNVTVFGQSAGGASTDYLSLSPHSNKLFHKFAPMSGTSLCSFAMNDSAHIRDVSWNFALQQGFIPPKDASKFEQSRALVEFMRNLPPADIEIGMLGRFGVNEGGRLDLTPVFDGDFFPKPFAELRKLAPPKPLMTGITEVEGLLFTAIKPPRGSFKEEIRRQIVFDFQKRKIHDAAREKAIFDMYLNEVQRNNRRQYVTACMTLISDMIINNGVWELADTAVRLQKGAPTYLYSFDYHNPDGFGLAGLIFPFKAATHCSELPYLFGKGIIALFRPSETDNKVVDFFTTLFTNFAKYGNPNGLKNPQGTWEPLTSDHPNRYYHIDVQGSEMRSQFCGGRPQKWRELLQPCDCGQRVCSKEGLEDLDQNNNDFEDRPFTKSDASAEVTRFTLLEEALKLTALA</sequence>
<dbReference type="Gene3D" id="3.40.50.1820">
    <property type="entry name" value="alpha/beta hydrolase"/>
    <property type="match status" value="1"/>
</dbReference>
<accession>A0A7I8WRK4</accession>
<comment type="caution">
    <text evidence="6">The sequence shown here is derived from an EMBL/GenBank/DDBJ whole genome shotgun (WGS) entry which is preliminary data.</text>
</comment>
<dbReference type="InterPro" id="IPR019826">
    <property type="entry name" value="Carboxylesterase_B_AS"/>
</dbReference>
<evidence type="ECO:0000313" key="7">
    <source>
        <dbReference type="Proteomes" id="UP000659654"/>
    </source>
</evidence>
<dbReference type="GO" id="GO:0052689">
    <property type="term" value="F:carboxylic ester hydrolase activity"/>
    <property type="evidence" value="ECO:0007669"/>
    <property type="project" value="UniProtKB-KW"/>
</dbReference>
<dbReference type="EC" id="3.1.1.-" evidence="4"/>
<dbReference type="SUPFAM" id="SSF53474">
    <property type="entry name" value="alpha/beta-Hydrolases"/>
    <property type="match status" value="1"/>
</dbReference>
<dbReference type="PROSITE" id="PS00122">
    <property type="entry name" value="CARBOXYLESTERASE_B_1"/>
    <property type="match status" value="1"/>
</dbReference>
<dbReference type="EMBL" id="CAJFCV020000004">
    <property type="protein sequence ID" value="CAG9114579.1"/>
    <property type="molecule type" value="Genomic_DNA"/>
</dbReference>
<evidence type="ECO:0000256" key="3">
    <source>
        <dbReference type="ARBA" id="ARBA00022801"/>
    </source>
</evidence>
<evidence type="ECO:0000256" key="1">
    <source>
        <dbReference type="ARBA" id="ARBA00005964"/>
    </source>
</evidence>
<keyword evidence="3 4" id="KW-0378">Hydrolase</keyword>
<dbReference type="PANTHER" id="PTHR44590:SF3">
    <property type="entry name" value="CARBOXYLESTERASE TYPE B DOMAIN-CONTAINING PROTEIN"/>
    <property type="match status" value="1"/>
</dbReference>
<evidence type="ECO:0000259" key="5">
    <source>
        <dbReference type="Pfam" id="PF00135"/>
    </source>
</evidence>
<keyword evidence="2" id="KW-0719">Serine esterase</keyword>
<evidence type="ECO:0000256" key="4">
    <source>
        <dbReference type="RuleBase" id="RU361235"/>
    </source>
</evidence>
<feature type="domain" description="Carboxylesterase type B" evidence="5">
    <location>
        <begin position="16"/>
        <end position="529"/>
    </location>
</feature>
<dbReference type="Proteomes" id="UP000659654">
    <property type="component" value="Unassembled WGS sequence"/>
</dbReference>
<name>A0A7I8WRK4_BURXY</name>